<evidence type="ECO:0000313" key="2">
    <source>
        <dbReference type="Proteomes" id="UP000683360"/>
    </source>
</evidence>
<protein>
    <submittedName>
        <fullName evidence="1">Uncharacterized protein</fullName>
    </submittedName>
</protein>
<evidence type="ECO:0000313" key="1">
    <source>
        <dbReference type="EMBL" id="CAG2211989.1"/>
    </source>
</evidence>
<proteinExistence type="predicted"/>
<reference evidence="1" key="1">
    <citation type="submission" date="2021-03" db="EMBL/GenBank/DDBJ databases">
        <authorList>
            <person name="Bekaert M."/>
        </authorList>
    </citation>
    <scope>NUCLEOTIDE SEQUENCE</scope>
</reference>
<organism evidence="1 2">
    <name type="scientific">Mytilus edulis</name>
    <name type="common">Blue mussel</name>
    <dbReference type="NCBI Taxonomy" id="6550"/>
    <lineage>
        <taxon>Eukaryota</taxon>
        <taxon>Metazoa</taxon>
        <taxon>Spiralia</taxon>
        <taxon>Lophotrochozoa</taxon>
        <taxon>Mollusca</taxon>
        <taxon>Bivalvia</taxon>
        <taxon>Autobranchia</taxon>
        <taxon>Pteriomorphia</taxon>
        <taxon>Mytilida</taxon>
        <taxon>Mytiloidea</taxon>
        <taxon>Mytilidae</taxon>
        <taxon>Mytilinae</taxon>
        <taxon>Mytilus</taxon>
    </lineage>
</organism>
<dbReference type="AlphaFoldDB" id="A0A8S3S0M9"/>
<comment type="caution">
    <text evidence="1">The sequence shown here is derived from an EMBL/GenBank/DDBJ whole genome shotgun (WGS) entry which is preliminary data.</text>
</comment>
<dbReference type="EMBL" id="CAJPWZ010001283">
    <property type="protein sequence ID" value="CAG2211989.1"/>
    <property type="molecule type" value="Genomic_DNA"/>
</dbReference>
<dbReference type="GO" id="GO:0035014">
    <property type="term" value="F:phosphatidylinositol 3-kinase regulator activity"/>
    <property type="evidence" value="ECO:0007669"/>
    <property type="project" value="TreeGrafter"/>
</dbReference>
<accession>A0A8S3S0M9</accession>
<dbReference type="GO" id="GO:0035973">
    <property type="term" value="P:aggrephagy"/>
    <property type="evidence" value="ECO:0007669"/>
    <property type="project" value="TreeGrafter"/>
</dbReference>
<dbReference type="Proteomes" id="UP000683360">
    <property type="component" value="Unassembled WGS sequence"/>
</dbReference>
<dbReference type="PANTHER" id="PTHR44662:SF1">
    <property type="entry name" value="WD REPEAT-CONTAINING PROTEIN 81"/>
    <property type="match status" value="1"/>
</dbReference>
<sequence length="209" mass="24248">MQCSKRSIFLYFRIGSFSQTAQRPETATVILPKYYDPLASLSQLEVLYNLTSHNMGQIPPKQQQEEENKLPDNAAHVMRDMYVFGCLMCELFLQPVLYMEESNAPLHKRWKLICKYCTENTALVPRSIQRAVEILLNMERYRFKPDTTDFTYPVITSAGMSPPTPSQLLCPSVCILPFPDYFPLMYETICKLKDIDRKTEKLELKVSQI</sequence>
<dbReference type="OrthoDB" id="29306at2759"/>
<gene>
    <name evidence="1" type="ORF">MEDL_25956</name>
</gene>
<dbReference type="GO" id="GO:0005739">
    <property type="term" value="C:mitochondrion"/>
    <property type="evidence" value="ECO:0007669"/>
    <property type="project" value="TreeGrafter"/>
</dbReference>
<keyword evidence="2" id="KW-1185">Reference proteome</keyword>
<name>A0A8S3S0M9_MYTED</name>
<dbReference type="InterPro" id="IPR052651">
    <property type="entry name" value="WDR81"/>
</dbReference>
<dbReference type="PANTHER" id="PTHR44662">
    <property type="entry name" value="WD REPEAT-CONTAINING PROTEIN 81"/>
    <property type="match status" value="1"/>
</dbReference>